<accession>A0A1N7G3L2</accession>
<evidence type="ECO:0000313" key="2">
    <source>
        <dbReference type="EMBL" id="SIS07036.1"/>
    </source>
</evidence>
<keyword evidence="1" id="KW-0472">Membrane</keyword>
<dbReference type="AlphaFoldDB" id="A0A1N7G3L2"/>
<dbReference type="Pfam" id="PF04307">
    <property type="entry name" value="YdjM"/>
    <property type="match status" value="1"/>
</dbReference>
<feature type="transmembrane region" description="Helical" evidence="1">
    <location>
        <begin position="144"/>
        <end position="160"/>
    </location>
</feature>
<dbReference type="InterPro" id="IPR007404">
    <property type="entry name" value="YdjM-like"/>
</dbReference>
<feature type="transmembrane region" description="Helical" evidence="1">
    <location>
        <begin position="95"/>
        <end position="115"/>
    </location>
</feature>
<organism evidence="2 3">
    <name type="scientific">Natronorubrum thiooxidans</name>
    <dbReference type="NCBI Taxonomy" id="308853"/>
    <lineage>
        <taxon>Archaea</taxon>
        <taxon>Methanobacteriati</taxon>
        <taxon>Methanobacteriota</taxon>
        <taxon>Stenosarchaea group</taxon>
        <taxon>Halobacteria</taxon>
        <taxon>Halobacteriales</taxon>
        <taxon>Natrialbaceae</taxon>
        <taxon>Natronorubrum</taxon>
    </lineage>
</organism>
<dbReference type="STRING" id="308853.SAMN05421752_109177"/>
<feature type="transmembrane region" description="Helical" evidence="1">
    <location>
        <begin position="70"/>
        <end position="88"/>
    </location>
</feature>
<keyword evidence="1" id="KW-1133">Transmembrane helix</keyword>
<dbReference type="GO" id="GO:0016787">
    <property type="term" value="F:hydrolase activity"/>
    <property type="evidence" value="ECO:0007669"/>
    <property type="project" value="UniProtKB-KW"/>
</dbReference>
<dbReference type="Proteomes" id="UP000185936">
    <property type="component" value="Unassembled WGS sequence"/>
</dbReference>
<keyword evidence="2" id="KW-0378">Hydrolase</keyword>
<evidence type="ECO:0000256" key="1">
    <source>
        <dbReference type="SAM" id="Phobius"/>
    </source>
</evidence>
<keyword evidence="1" id="KW-0812">Transmembrane</keyword>
<reference evidence="3" key="1">
    <citation type="submission" date="2017-01" db="EMBL/GenBank/DDBJ databases">
        <authorList>
            <person name="Varghese N."/>
            <person name="Submissions S."/>
        </authorList>
    </citation>
    <scope>NUCLEOTIDE SEQUENCE [LARGE SCALE GENOMIC DNA]</scope>
    <source>
        <strain evidence="3">type strain: HArc-</strain>
    </source>
</reference>
<name>A0A1N7G3L2_9EURY</name>
<gene>
    <name evidence="2" type="ORF">SAMN05421752_109177</name>
</gene>
<sequence length="174" mass="18515">MSSVPDVLTHVLVGYVIGMLLSVRHEGVRPAHVTLVMIGALSPDFAKIQLFVPDGLVAAVLSVSFSWSPLHTLTGTVLVVCLGALLAAPGCRRLVIALLVIGALSHHALDLLLMTPTGEAYGVFWPITEYRLPAGGLYLSSDRWPALVSGLAAIGAWALARRYRPAEMDSHALE</sequence>
<proteinExistence type="predicted"/>
<keyword evidence="3" id="KW-1185">Reference proteome</keyword>
<protein>
    <submittedName>
        <fullName evidence="2">LexA-binding, inner membrane-associated putative hydrolase</fullName>
    </submittedName>
</protein>
<evidence type="ECO:0000313" key="3">
    <source>
        <dbReference type="Proteomes" id="UP000185936"/>
    </source>
</evidence>
<dbReference type="EMBL" id="FTNR01000009">
    <property type="protein sequence ID" value="SIS07036.1"/>
    <property type="molecule type" value="Genomic_DNA"/>
</dbReference>